<organism evidence="4">
    <name type="scientific">Hubei bunya-like virus 1</name>
    <dbReference type="NCBI Taxonomy" id="1922842"/>
    <lineage>
        <taxon>Viruses</taxon>
        <taxon>Riboviria</taxon>
    </lineage>
</organism>
<keyword evidence="4" id="KW-0808">Transferase</keyword>
<dbReference type="PROSITE" id="PS50525">
    <property type="entry name" value="RDRP_SSRNA_NEG_SEG"/>
    <property type="match status" value="1"/>
</dbReference>
<dbReference type="EMBL" id="KX884804">
    <property type="protein sequence ID" value="APG79293.1"/>
    <property type="molecule type" value="Genomic_RNA"/>
</dbReference>
<comment type="similarity">
    <text evidence="2">Belongs to the Bunyavirales RNA polymerase family.</text>
</comment>
<dbReference type="GO" id="GO:0003968">
    <property type="term" value="F:RNA-directed RNA polymerase activity"/>
    <property type="evidence" value="ECO:0007669"/>
    <property type="project" value="UniProtKB-KW"/>
</dbReference>
<protein>
    <submittedName>
        <fullName evidence="4">RNA-dependent RNA polymerase</fullName>
    </submittedName>
</protein>
<keyword evidence="1" id="KW-0378">Hydrolase</keyword>
<dbReference type="InterPro" id="IPR007322">
    <property type="entry name" value="RNA_pol_bunyavir"/>
</dbReference>
<keyword evidence="4" id="KW-0696">RNA-directed RNA polymerase</keyword>
<dbReference type="GO" id="GO:0016787">
    <property type="term" value="F:hydrolase activity"/>
    <property type="evidence" value="ECO:0007669"/>
    <property type="project" value="UniProtKB-KW"/>
</dbReference>
<evidence type="ECO:0000256" key="2">
    <source>
        <dbReference type="ARBA" id="ARBA00034123"/>
    </source>
</evidence>
<keyword evidence="4" id="KW-0548">Nucleotidyltransferase</keyword>
<evidence type="ECO:0000256" key="1">
    <source>
        <dbReference type="ARBA" id="ARBA00022801"/>
    </source>
</evidence>
<dbReference type="Pfam" id="PF15518">
    <property type="entry name" value="L_protein_N"/>
    <property type="match status" value="1"/>
</dbReference>
<accession>A0A1L3KPK1</accession>
<dbReference type="InterPro" id="IPR029124">
    <property type="entry name" value="L_protein_N"/>
</dbReference>
<evidence type="ECO:0000259" key="3">
    <source>
        <dbReference type="PROSITE" id="PS50525"/>
    </source>
</evidence>
<dbReference type="Pfam" id="PF04196">
    <property type="entry name" value="Bunya_RdRp"/>
    <property type="match status" value="1"/>
</dbReference>
<proteinExistence type="inferred from homology"/>
<dbReference type="GO" id="GO:0039694">
    <property type="term" value="P:viral RNA genome replication"/>
    <property type="evidence" value="ECO:0007669"/>
    <property type="project" value="InterPro"/>
</dbReference>
<name>A0A1L3KPK1_9VIRU</name>
<dbReference type="InterPro" id="IPR007099">
    <property type="entry name" value="RNA-dir_pol_NSvirus"/>
</dbReference>
<feature type="domain" description="RdRp catalytic" evidence="3">
    <location>
        <begin position="1061"/>
        <end position="1257"/>
    </location>
</feature>
<sequence length="2229" mass="257173">MDLVGMLNNLNLPKPFTYHIPDSVLYHKMNVPELPSWDVQPVNTIIGVSQFNLKFPDLSPDRPGYSLNDEKVYTLNEKFNWNHDFTFEALAVSLDFRLDTVFQKKHDKGDAVTPDFIFTNQDGVVYVVEFTTNRSSNKEALVKSYEKKKIAYEDFLRERASYSKPVVFIIMVVSRDYVLTNLNTISQFEIDELCYRFLVSLDIRSKLERLGLLMTEKKENESVKIKKLKTIMSGVKVTKENLENYEPFNLEFVESLYKDPDTGYIKNTLEKIVKKSLNNVDNQGHQLFGEDRYNEMVELSKGKGVELIFMNKENKYDGLLQDEYTKLVDSKIQSYELSSREGNRRLNDDSKAIILTPFVLVRPTSDCSGEINDKINDLGPVFEDSTLNVWNLLSEKVVFKEYRDEEETADEIMQRMRQESSSKESAREYSKRKYRRVQIDMTDEDIVELGKIGIEGKKLIKSKNKQVISYREAKSLPFSIDAKGDDVDDLLLKHKEVFQYIPNETIHMKLVLRDLRDSSAIHHEQATEKNMKIVESILNTAIGNLASQISDIATELCISLKQHTKSGEFVLKKLKGRDIYLAIKPTRASEMIYFSIGWKNSDVIGSVDSTVFKKVKTNGIFSFVDFVSLDAAKLSNWVKAESMLIAIVSFWSEFYSAPLWDTSEPINKVRTEVLQMSILSFLIFMHDKSCVEQPITLSRYIGMEGFVTMPSFPNPQKMLDKFPNHFKSRLEVWIIRKMLKFIHYIGSGNVFMEKETKIMANDGTVGISKVWVNLLNPFLGTVLHSPDQVINLFYLGYLTNKEQKQHLNTAANIYTKIIEWEENKPKTYDYLGLKDPDFDEIQKHEFSASFIKRACLVAKETLRKTMGVEWEQALEDDILNDIIHLDIESFSTLKASSNFDESWHNFISKEDFNKMIKKQHVADLPEGLRTQINELPKTLTETERKQKLIKILSSFNYKPTSFYSRSKVIQNLNGIRKDKVDIFELIEDALSHCTNNGCLNIDLFQKVQYGLREIYVLGINERILQLIIERISKTICGKFESETMTNPRNKLNIPSNHTKLASSNFNRKFLTVSTADDAEKWNQGHFVTKFAILLCSLLPRYFHGFVISVLKLWMHKRIMIDPKLLEYVHQMDESKFYDEKVGSFFKVLKGEVKADWYIPNKTFIETQTGMMQGILHYTSSLYHSVLLNYVSHLTMNLSRNKAFRLSTSVLVSHMQSSDDSAMLISGGASDDKGSINFLKFARVCFYIKDFLSLMFGVYRSIKSTSQLLKTLEFNSEFFVGGNLFRPTLRWIAASLTMSEQECVSARQEQFSSLLTQVLEGGGSLLTCSLIQWAQGLLHYRLLGSSVSKVFLHYSNYMNISKDPSLGFFLMDHPLCSGLLGFPYNLWLTVRKTQLGKKYKFYVMNLKNASDYVKEGRKKLYTLENTQSGAFLHSTAIMWGNREKFKRFKESLNLDEEWLEKIDESPEILYRKANNKVELDLKYACKVYSPGVSESLSKGNVLSRVISSSVYILTEDVLHKNEGWLNWNEEDHSKYSLLRALIEDASLLGSGESVDSISTKDLQSIFPNHFEFEKANSLLNSLSEYSMTQKPIRESKNRVKVEIYENDYLQVMKPEHLIMWKWFGIDNLGASIRVKEYYWGELTTTYQWLRSTPKETLKDPDCPFIHHTQIRNFFSRLDRKQRVVNLTGTPVSGFYGKAYFMSVISNDYFPGYKINPHGERTHSASDSINSLSHCLRLIQIGPYAYEAKSKLVTECLRNWEDIETTVVGRSRKTMLSIMKEFCSYNSGRTVTNSHQVRKLVDRVIVQKMGTIGYYDIRQKFKENRYIGRGKWNGLMDGVNVEINMMGDENCNSITSVIIDDTRHLDRTFSLLKQFCRDTNVVNKKVVRDRFSPRRLSHRRVGFLSNFHLTENDEYPPIYCDQQMKNIPECEDLSLSLKLSNFGLNLMASFDKGSLSGRAYETKTYSIFNMTLKDSDVSLMTNTTTIKRNIDCSKSPLKEWLLLQSMGHQNLTNWVRYVNNSKDKRFTKIFTDNEIFRTLLSCTLSRILGSVLQTESNKDIPKEKTQIDTIEVDDLDLTSSDSEDILDLDIDFSDGEFDYLIEDAQDKAPPQGELGYFDEFSGIIDSVFLSGPDSENSMADLFVDVEKKACSLGVLSYHPFLDDFINQIIKDTNRATTELLFKNNIYTDVTENLVDVIASLKGIEMSDFKSYKEYMKELKRSEEPNREDVYG</sequence>
<evidence type="ECO:0000313" key="4">
    <source>
        <dbReference type="EMBL" id="APG79293.1"/>
    </source>
</evidence>
<dbReference type="GO" id="GO:0006351">
    <property type="term" value="P:DNA-templated transcription"/>
    <property type="evidence" value="ECO:0007669"/>
    <property type="project" value="InterPro"/>
</dbReference>
<reference evidence="4" key="1">
    <citation type="journal article" date="2016" name="Nature">
        <title>Redefining the invertebrate RNA virosphere.</title>
        <authorList>
            <person name="Shi M."/>
            <person name="Lin X.D."/>
            <person name="Tian J.H."/>
            <person name="Chen L.J."/>
            <person name="Chen X."/>
            <person name="Li C.X."/>
            <person name="Qin X.C."/>
            <person name="Li J."/>
            <person name="Cao J.P."/>
            <person name="Eden J.S."/>
            <person name="Buchmann J."/>
            <person name="Wang W."/>
            <person name="Xu J."/>
            <person name="Holmes E.C."/>
            <person name="Zhang Y.Z."/>
        </authorList>
    </citation>
    <scope>NUCLEOTIDE SEQUENCE</scope>
    <source>
        <strain evidence="4">SCM51446</strain>
    </source>
</reference>